<dbReference type="EMBL" id="CAJVQB010007039">
    <property type="protein sequence ID" value="CAG8696061.1"/>
    <property type="molecule type" value="Genomic_DNA"/>
</dbReference>
<evidence type="ECO:0000313" key="2">
    <source>
        <dbReference type="Proteomes" id="UP000789901"/>
    </source>
</evidence>
<name>A0ABN7UXB4_GIGMA</name>
<gene>
    <name evidence="1" type="ORF">GMARGA_LOCUS11820</name>
</gene>
<organism evidence="1 2">
    <name type="scientific">Gigaspora margarita</name>
    <dbReference type="NCBI Taxonomy" id="4874"/>
    <lineage>
        <taxon>Eukaryota</taxon>
        <taxon>Fungi</taxon>
        <taxon>Fungi incertae sedis</taxon>
        <taxon>Mucoromycota</taxon>
        <taxon>Glomeromycotina</taxon>
        <taxon>Glomeromycetes</taxon>
        <taxon>Diversisporales</taxon>
        <taxon>Gigasporaceae</taxon>
        <taxon>Gigaspora</taxon>
    </lineage>
</organism>
<sequence length="98" mass="11708">MSNNFLESLFLDSYLRIYNERQEVPVTSPDFFFINDLNIDNYFDFYNETLGDPFNNSQVTEELAQLLQEQHDVVIQEQHDVVIQEQHDIVIQEQHNID</sequence>
<keyword evidence="2" id="KW-1185">Reference proteome</keyword>
<accession>A0ABN7UXB4</accession>
<dbReference type="Proteomes" id="UP000789901">
    <property type="component" value="Unassembled WGS sequence"/>
</dbReference>
<evidence type="ECO:0000313" key="1">
    <source>
        <dbReference type="EMBL" id="CAG8696061.1"/>
    </source>
</evidence>
<proteinExistence type="predicted"/>
<reference evidence="1 2" key="1">
    <citation type="submission" date="2021-06" db="EMBL/GenBank/DDBJ databases">
        <authorList>
            <person name="Kallberg Y."/>
            <person name="Tangrot J."/>
            <person name="Rosling A."/>
        </authorList>
    </citation>
    <scope>NUCLEOTIDE SEQUENCE [LARGE SCALE GENOMIC DNA]</scope>
    <source>
        <strain evidence="1 2">120-4 pot B 10/14</strain>
    </source>
</reference>
<protein>
    <submittedName>
        <fullName evidence="1">7529_t:CDS:1</fullName>
    </submittedName>
</protein>
<comment type="caution">
    <text evidence="1">The sequence shown here is derived from an EMBL/GenBank/DDBJ whole genome shotgun (WGS) entry which is preliminary data.</text>
</comment>